<feature type="binding site" evidence="6">
    <location>
        <position position="59"/>
    </location>
    <ligand>
        <name>molybdate</name>
        <dbReference type="ChEBI" id="CHEBI:36264"/>
    </ligand>
</feature>
<dbReference type="GO" id="GO:0046872">
    <property type="term" value="F:metal ion binding"/>
    <property type="evidence" value="ECO:0007669"/>
    <property type="project" value="UniProtKB-KW"/>
</dbReference>
<dbReference type="Gene3D" id="3.40.190.10">
    <property type="entry name" value="Periplasmic binding protein-like II"/>
    <property type="match status" value="2"/>
</dbReference>
<feature type="chain" id="PRO_5019320021" evidence="7">
    <location>
        <begin position="22"/>
        <end position="249"/>
    </location>
</feature>
<dbReference type="AlphaFoldDB" id="A0A444JFY3"/>
<feature type="binding site" evidence="6">
    <location>
        <position position="166"/>
    </location>
    <ligand>
        <name>molybdate</name>
        <dbReference type="ChEBI" id="CHEBI:36264"/>
    </ligand>
</feature>
<organism evidence="8 9">
    <name type="scientific">Candidatus Electrothrix marina</name>
    <dbReference type="NCBI Taxonomy" id="1859130"/>
    <lineage>
        <taxon>Bacteria</taxon>
        <taxon>Pseudomonadati</taxon>
        <taxon>Thermodesulfobacteriota</taxon>
        <taxon>Desulfobulbia</taxon>
        <taxon>Desulfobulbales</taxon>
        <taxon>Desulfobulbaceae</taxon>
        <taxon>Candidatus Electrothrix</taxon>
    </lineage>
</organism>
<dbReference type="GO" id="GO:0015689">
    <property type="term" value="P:molybdate ion transport"/>
    <property type="evidence" value="ECO:0007669"/>
    <property type="project" value="InterPro"/>
</dbReference>
<feature type="binding site" evidence="6">
    <location>
        <position position="137"/>
    </location>
    <ligand>
        <name>molybdate</name>
        <dbReference type="ChEBI" id="CHEBI:36264"/>
    </ligand>
</feature>
<evidence type="ECO:0000256" key="6">
    <source>
        <dbReference type="PIRSR" id="PIRSR004846-1"/>
    </source>
</evidence>
<dbReference type="GO" id="GO:1901359">
    <property type="term" value="F:tungstate binding"/>
    <property type="evidence" value="ECO:0007669"/>
    <property type="project" value="UniProtKB-ARBA"/>
</dbReference>
<evidence type="ECO:0000313" key="9">
    <source>
        <dbReference type="Proteomes" id="UP000288892"/>
    </source>
</evidence>
<proteinExistence type="inferred from homology"/>
<feature type="signal peptide" evidence="7">
    <location>
        <begin position="1"/>
        <end position="21"/>
    </location>
</feature>
<evidence type="ECO:0000256" key="5">
    <source>
        <dbReference type="ARBA" id="ARBA00062515"/>
    </source>
</evidence>
<dbReference type="GO" id="GO:0030973">
    <property type="term" value="F:molybdate ion binding"/>
    <property type="evidence" value="ECO:0007669"/>
    <property type="project" value="TreeGrafter"/>
</dbReference>
<evidence type="ECO:0000256" key="1">
    <source>
        <dbReference type="ARBA" id="ARBA00009175"/>
    </source>
</evidence>
<dbReference type="PIRSF" id="PIRSF004846">
    <property type="entry name" value="ModA"/>
    <property type="match status" value="1"/>
</dbReference>
<name>A0A444JFY3_9BACT</name>
<gene>
    <name evidence="8" type="ORF">VU01_10511</name>
</gene>
<dbReference type="InterPro" id="IPR005950">
    <property type="entry name" value="ModA"/>
</dbReference>
<dbReference type="FunFam" id="3.40.190.10:FF:000035">
    <property type="entry name" value="Molybdate ABC transporter substrate-binding protein"/>
    <property type="match status" value="1"/>
</dbReference>
<feature type="binding site" evidence="6">
    <location>
        <position position="184"/>
    </location>
    <ligand>
        <name>molybdate</name>
        <dbReference type="ChEBI" id="CHEBI:36264"/>
    </ligand>
</feature>
<dbReference type="Pfam" id="PF13531">
    <property type="entry name" value="SBP_bac_11"/>
    <property type="match status" value="1"/>
</dbReference>
<evidence type="ECO:0000256" key="7">
    <source>
        <dbReference type="SAM" id="SignalP"/>
    </source>
</evidence>
<accession>A0A444JFY3</accession>
<comment type="similarity">
    <text evidence="1">Belongs to the bacterial solute-binding protein ModA family.</text>
</comment>
<keyword evidence="9" id="KW-1185">Reference proteome</keyword>
<keyword evidence="4 7" id="KW-0732">Signal</keyword>
<dbReference type="CDD" id="cd00993">
    <property type="entry name" value="PBP2_ModA_like"/>
    <property type="match status" value="1"/>
</dbReference>
<comment type="subunit">
    <text evidence="5">The complex is composed of two ATP-binding proteins (ModC), two transmembrane proteins (ModB) and a solute-binding protein (ModA).</text>
</comment>
<reference evidence="8 9" key="1">
    <citation type="submission" date="2017-01" db="EMBL/GenBank/DDBJ databases">
        <title>The cable genome- insights into the physiology and evolution of filamentous bacteria capable of sulfide oxidation via long distance electron transfer.</title>
        <authorList>
            <person name="Schreiber L."/>
            <person name="Bjerg J.T."/>
            <person name="Boggild A."/>
            <person name="Van De Vossenberg J."/>
            <person name="Meysman F."/>
            <person name="Nielsen L.P."/>
            <person name="Schramm A."/>
            <person name="Kjeldsen K.U."/>
        </authorList>
    </citation>
    <scope>NUCLEOTIDE SEQUENCE [LARGE SCALE GENOMIC DNA]</scope>
    <source>
        <strain evidence="8">A5</strain>
    </source>
</reference>
<comment type="caution">
    <text evidence="8">The sequence shown here is derived from an EMBL/GenBank/DDBJ whole genome shotgun (WGS) entry which is preliminary data.</text>
</comment>
<dbReference type="SUPFAM" id="SSF53850">
    <property type="entry name" value="Periplasmic binding protein-like II"/>
    <property type="match status" value="1"/>
</dbReference>
<sequence>MKIKTLIIVPVLLFFTVAASAETVYLSAAASMTDALKEIITDFAATHPAAQVRPNFASSGSLAKQIEQGAPGDVYISANPEWMNYLVGKKLIALGTDRIFAYNKLVFVGEKRSAPLTLDNLADLERIALSSPQSAPAGQYAKQALEHAGMYALLVKQRKLVMAKDVRQALLYADRGEVDGAFVYRTDALSARNAEILFTVPDDFYDRVAYPLGLTPAGAKNTSAKALYEYMSSPEAKAVLKKYGFEVEK</sequence>
<dbReference type="NCBIfam" id="TIGR01256">
    <property type="entry name" value="modA"/>
    <property type="match status" value="1"/>
</dbReference>
<protein>
    <submittedName>
        <fullName evidence="8">Molybdate transport system substrate-binding protein</fullName>
    </submittedName>
</protein>
<keyword evidence="3 6" id="KW-0479">Metal-binding</keyword>
<dbReference type="Proteomes" id="UP000288892">
    <property type="component" value="Unassembled WGS sequence"/>
</dbReference>
<dbReference type="PANTHER" id="PTHR30632:SF0">
    <property type="entry name" value="SULFATE-BINDING PROTEIN"/>
    <property type="match status" value="1"/>
</dbReference>
<evidence type="ECO:0000256" key="3">
    <source>
        <dbReference type="ARBA" id="ARBA00022723"/>
    </source>
</evidence>
<evidence type="ECO:0000256" key="2">
    <source>
        <dbReference type="ARBA" id="ARBA00022505"/>
    </source>
</evidence>
<dbReference type="EMBL" id="MTKS01000051">
    <property type="protein sequence ID" value="RWX52002.1"/>
    <property type="molecule type" value="Genomic_DNA"/>
</dbReference>
<feature type="binding site" evidence="6">
    <location>
        <position position="31"/>
    </location>
    <ligand>
        <name>molybdate</name>
        <dbReference type="ChEBI" id="CHEBI:36264"/>
    </ligand>
</feature>
<evidence type="ECO:0000256" key="4">
    <source>
        <dbReference type="ARBA" id="ARBA00022729"/>
    </source>
</evidence>
<dbReference type="PANTHER" id="PTHR30632">
    <property type="entry name" value="MOLYBDATE-BINDING PERIPLASMIC PROTEIN"/>
    <property type="match status" value="1"/>
</dbReference>
<evidence type="ECO:0000313" key="8">
    <source>
        <dbReference type="EMBL" id="RWX52002.1"/>
    </source>
</evidence>
<keyword evidence="2 6" id="KW-0500">Molybdenum</keyword>
<dbReference type="InterPro" id="IPR050682">
    <property type="entry name" value="ModA/WtpA"/>
</dbReference>